<dbReference type="Proteomes" id="UP000532373">
    <property type="component" value="Unassembled WGS sequence"/>
</dbReference>
<sequence>MIERLRLAVTIMKFVIPDLVSERSEWRVSAIHAVILPLQHGAGCGHHTRRSRFDDAGRGHLTTARSNALRAGAVCLSSGLL</sequence>
<dbReference type="AlphaFoldDB" id="A0A8E1WKK0"/>
<name>A0A8E1WKK0_9HYPH</name>
<comment type="caution">
    <text evidence="1">The sequence shown here is derived from an EMBL/GenBank/DDBJ whole genome shotgun (WGS) entry which is preliminary data.</text>
</comment>
<accession>A0A8E1WKK0</accession>
<dbReference type="EMBL" id="JACHGI010000017">
    <property type="protein sequence ID" value="MBB6469634.1"/>
    <property type="molecule type" value="Genomic_DNA"/>
</dbReference>
<evidence type="ECO:0000313" key="1">
    <source>
        <dbReference type="EMBL" id="MBB6469634.1"/>
    </source>
</evidence>
<reference evidence="1 2" key="1">
    <citation type="submission" date="2020-08" db="EMBL/GenBank/DDBJ databases">
        <title>Genomic Encyclopedia of Type Strains, Phase IV (KMG-IV): sequencing the most valuable type-strain genomes for metagenomic binning, comparative biology and taxonomic classification.</title>
        <authorList>
            <person name="Goeker M."/>
        </authorList>
    </citation>
    <scope>NUCLEOTIDE SEQUENCE [LARGE SCALE GENOMIC DNA]</scope>
    <source>
        <strain evidence="1 2">DSM 17454</strain>
    </source>
</reference>
<dbReference type="RefSeq" id="WP_184773166.1">
    <property type="nucleotide sequence ID" value="NZ_JACHGI010000017.1"/>
</dbReference>
<protein>
    <submittedName>
        <fullName evidence="1">Uncharacterized protein</fullName>
    </submittedName>
</protein>
<gene>
    <name evidence="1" type="ORF">HNQ96_005524</name>
</gene>
<proteinExistence type="predicted"/>
<evidence type="ECO:0000313" key="2">
    <source>
        <dbReference type="Proteomes" id="UP000532373"/>
    </source>
</evidence>
<organism evidence="1 2">
    <name type="scientific">Aminobacter carboxidus</name>
    <dbReference type="NCBI Taxonomy" id="376165"/>
    <lineage>
        <taxon>Bacteria</taxon>
        <taxon>Pseudomonadati</taxon>
        <taxon>Pseudomonadota</taxon>
        <taxon>Alphaproteobacteria</taxon>
        <taxon>Hyphomicrobiales</taxon>
        <taxon>Phyllobacteriaceae</taxon>
        <taxon>Aminobacter</taxon>
    </lineage>
</organism>